<keyword evidence="2" id="KW-1185">Reference proteome</keyword>
<dbReference type="Proteomes" id="UP000617402">
    <property type="component" value="Unassembled WGS sequence"/>
</dbReference>
<reference evidence="1 2" key="1">
    <citation type="submission" date="2020-07" db="EMBL/GenBank/DDBJ databases">
        <title>Draft whole-genome sequence of Heliobacterium chlorum DSM 3682, type strain.</title>
        <authorList>
            <person name="Kyndt J.A."/>
            <person name="Meyer T.E."/>
            <person name="Imhoff J.F."/>
        </authorList>
    </citation>
    <scope>NUCLEOTIDE SEQUENCE [LARGE SCALE GENOMIC DNA]</scope>
    <source>
        <strain evidence="1 2">DSM 3682</strain>
    </source>
</reference>
<name>A0ABR7T2A0_HELCL</name>
<evidence type="ECO:0000313" key="2">
    <source>
        <dbReference type="Proteomes" id="UP000617402"/>
    </source>
</evidence>
<comment type="caution">
    <text evidence="1">The sequence shown here is derived from an EMBL/GenBank/DDBJ whole genome shotgun (WGS) entry which is preliminary data.</text>
</comment>
<proteinExistence type="predicted"/>
<protein>
    <submittedName>
        <fullName evidence="1">Uncharacterized protein</fullName>
    </submittedName>
</protein>
<evidence type="ECO:0000313" key="1">
    <source>
        <dbReference type="EMBL" id="MBC9783666.1"/>
    </source>
</evidence>
<gene>
    <name evidence="1" type="ORF">H1S01_03940</name>
</gene>
<sequence length="64" mass="7398">MDTYVPSVRGGLPEEPEYFLTANVDEVTIHYPRILKLIDPNKPARLIKTKWLFGGVDVENVRVW</sequence>
<accession>A0ABR7T2A0</accession>
<dbReference type="EMBL" id="JACVHF010000002">
    <property type="protein sequence ID" value="MBC9783666.1"/>
    <property type="molecule type" value="Genomic_DNA"/>
</dbReference>
<dbReference type="RefSeq" id="WP_188038810.1">
    <property type="nucleotide sequence ID" value="NZ_JACVHF010000002.1"/>
</dbReference>
<organism evidence="1 2">
    <name type="scientific">Heliobacterium chlorum</name>
    <dbReference type="NCBI Taxonomy" id="2698"/>
    <lineage>
        <taxon>Bacteria</taxon>
        <taxon>Bacillati</taxon>
        <taxon>Bacillota</taxon>
        <taxon>Clostridia</taxon>
        <taxon>Eubacteriales</taxon>
        <taxon>Heliobacteriaceae</taxon>
        <taxon>Heliobacterium</taxon>
    </lineage>
</organism>